<evidence type="ECO:0000256" key="1">
    <source>
        <dbReference type="ARBA" id="ARBA00005641"/>
    </source>
</evidence>
<feature type="region of interest" description="Disordered" evidence="5">
    <location>
        <begin position="26"/>
        <end position="68"/>
    </location>
</feature>
<protein>
    <submittedName>
        <fullName evidence="8">Glycoside hydrolase family 5 protein</fullName>
    </submittedName>
</protein>
<feature type="domain" description="Glycoside hydrolase family 5" evidence="7">
    <location>
        <begin position="151"/>
        <end position="424"/>
    </location>
</feature>
<dbReference type="Pfam" id="PF00150">
    <property type="entry name" value="Cellulase"/>
    <property type="match status" value="1"/>
</dbReference>
<dbReference type="GO" id="GO:0005576">
    <property type="term" value="C:extracellular region"/>
    <property type="evidence" value="ECO:0007669"/>
    <property type="project" value="TreeGrafter"/>
</dbReference>
<keyword evidence="2 4" id="KW-0378">Hydrolase</keyword>
<dbReference type="SUPFAM" id="SSF51445">
    <property type="entry name" value="(Trans)glycosidases"/>
    <property type="match status" value="1"/>
</dbReference>
<dbReference type="STRING" id="650164.K5W940"/>
<dbReference type="Proteomes" id="UP000008370">
    <property type="component" value="Unassembled WGS sequence"/>
</dbReference>
<organism evidence="8 9">
    <name type="scientific">Phanerochaete carnosa (strain HHB-10118-sp)</name>
    <name type="common">White-rot fungus</name>
    <name type="synonym">Peniophora carnosa</name>
    <dbReference type="NCBI Taxonomy" id="650164"/>
    <lineage>
        <taxon>Eukaryota</taxon>
        <taxon>Fungi</taxon>
        <taxon>Dikarya</taxon>
        <taxon>Basidiomycota</taxon>
        <taxon>Agaricomycotina</taxon>
        <taxon>Agaricomycetes</taxon>
        <taxon>Polyporales</taxon>
        <taxon>Phanerochaetaceae</taxon>
        <taxon>Phanerochaete</taxon>
    </lineage>
</organism>
<dbReference type="GO" id="GO:0046557">
    <property type="term" value="F:glucan endo-1,6-beta-glucosidase activity"/>
    <property type="evidence" value="ECO:0007669"/>
    <property type="project" value="TreeGrafter"/>
</dbReference>
<dbReference type="FunCoup" id="K5W940">
    <property type="interactions" value="13"/>
</dbReference>
<evidence type="ECO:0000256" key="5">
    <source>
        <dbReference type="SAM" id="MobiDB-lite"/>
    </source>
</evidence>
<comment type="similarity">
    <text evidence="1 4">Belongs to the glycosyl hydrolase 5 (cellulase A) family.</text>
</comment>
<dbReference type="InParanoid" id="K5W940"/>
<evidence type="ECO:0000313" key="8">
    <source>
        <dbReference type="EMBL" id="EKM55489.1"/>
    </source>
</evidence>
<dbReference type="GO" id="GO:0009251">
    <property type="term" value="P:glucan catabolic process"/>
    <property type="evidence" value="ECO:0007669"/>
    <property type="project" value="TreeGrafter"/>
</dbReference>
<dbReference type="GeneID" id="18911085"/>
<keyword evidence="9" id="KW-1185">Reference proteome</keyword>
<feature type="compositionally biased region" description="Polar residues" evidence="5">
    <location>
        <begin position="31"/>
        <end position="54"/>
    </location>
</feature>
<evidence type="ECO:0000259" key="7">
    <source>
        <dbReference type="Pfam" id="PF00150"/>
    </source>
</evidence>
<dbReference type="GO" id="GO:0009986">
    <property type="term" value="C:cell surface"/>
    <property type="evidence" value="ECO:0007669"/>
    <property type="project" value="TreeGrafter"/>
</dbReference>
<evidence type="ECO:0000256" key="6">
    <source>
        <dbReference type="SAM" id="SignalP"/>
    </source>
</evidence>
<dbReference type="EMBL" id="JH930472">
    <property type="protein sequence ID" value="EKM55489.1"/>
    <property type="molecule type" value="Genomic_DNA"/>
</dbReference>
<keyword evidence="3 4" id="KW-0326">Glycosidase</keyword>
<feature type="region of interest" description="Disordered" evidence="5">
    <location>
        <begin position="455"/>
        <end position="526"/>
    </location>
</feature>
<gene>
    <name evidence="8" type="ORF">PHACADRAFT_195521</name>
</gene>
<dbReference type="InterPro" id="IPR050386">
    <property type="entry name" value="Glycosyl_hydrolase_5"/>
</dbReference>
<evidence type="ECO:0000256" key="3">
    <source>
        <dbReference type="ARBA" id="ARBA00023295"/>
    </source>
</evidence>
<feature type="compositionally biased region" description="Polar residues" evidence="5">
    <location>
        <begin position="510"/>
        <end position="526"/>
    </location>
</feature>
<dbReference type="PANTHER" id="PTHR31297">
    <property type="entry name" value="GLUCAN ENDO-1,6-BETA-GLUCOSIDASE B"/>
    <property type="match status" value="1"/>
</dbReference>
<feature type="compositionally biased region" description="Polar residues" evidence="5">
    <location>
        <begin position="465"/>
        <end position="476"/>
    </location>
</feature>
<dbReference type="AlphaFoldDB" id="K5W940"/>
<dbReference type="KEGG" id="pco:PHACADRAFT_195521"/>
<evidence type="ECO:0000313" key="9">
    <source>
        <dbReference type="Proteomes" id="UP000008370"/>
    </source>
</evidence>
<sequence length="603" mass="65232">MQLPSGGFVALLQTLHLSQGLYKPTPPAGPSSYTRTLAGPNSYTPYDSSGTNDASGDDRSSQVSGDSDNSCAWLPYDSPVENQDFAPFDSAKATVYRYRQQQSVNLGSWFVHEAWMTPSLFSCAADDQESEVDIAHGWESIAGARAVLERHWDTFVNDSDFQYLASVGINTVRLPIGYWNLGPDFVQGTPYADVGDVYRNSWPRIVRTINMAAANGIGVLVDLHGAPGSQNGQQHSGISDGQTNLFDSPTFINQTLAVLTYLVQQLAYVTNVVGIQILNEPQNVPSLSDFYDQAIATMRQVYPEANVPLYLHDGFDLERFSSYVANRKDFVVQDHHSYFVFTPSDASEPASQHTSDVQNGIADSLRQASVAEHRSLVVDEFSCALTDESLQDEADPNQARMDFCTGQIEIYANTTAGWSFWAYRKEDCADDPGWCFGAAVGKALPSTFFSYGVPPADPEPVQLPDMSTLSQGMTPPSGQPDPSPTSTSVQYEPYAQGDTSSPPPAFRSTPGYQQNPPANSGPSDALQQASKLRGYKDGFLTARILALYNLSKLGFVGQYILDSLATLGPDVVAPGTESFYEEGFLQGLADGEAVVASGLAASG</sequence>
<accession>K5W940</accession>
<dbReference type="InterPro" id="IPR017853">
    <property type="entry name" value="GH"/>
</dbReference>
<reference evidence="8 9" key="1">
    <citation type="journal article" date="2012" name="BMC Genomics">
        <title>Comparative genomics of the white-rot fungi, Phanerochaete carnosa and P. chrysosporium, to elucidate the genetic basis of the distinct wood types they colonize.</title>
        <authorList>
            <person name="Suzuki H."/>
            <person name="MacDonald J."/>
            <person name="Syed K."/>
            <person name="Salamov A."/>
            <person name="Hori C."/>
            <person name="Aerts A."/>
            <person name="Henrissat B."/>
            <person name="Wiebenga A."/>
            <person name="vanKuyk P.A."/>
            <person name="Barry K."/>
            <person name="Lindquist E."/>
            <person name="LaButti K."/>
            <person name="Lapidus A."/>
            <person name="Lucas S."/>
            <person name="Coutinho P."/>
            <person name="Gong Y."/>
            <person name="Samejima M."/>
            <person name="Mahadevan R."/>
            <person name="Abou-Zaid M."/>
            <person name="de Vries R.P."/>
            <person name="Igarashi K."/>
            <person name="Yadav J.S."/>
            <person name="Grigoriev I.V."/>
            <person name="Master E.R."/>
        </authorList>
    </citation>
    <scope>NUCLEOTIDE SEQUENCE [LARGE SCALE GENOMIC DNA]</scope>
    <source>
        <strain evidence="8 9">HHB-10118-sp</strain>
    </source>
</reference>
<dbReference type="PANTHER" id="PTHR31297:SF43">
    <property type="entry name" value="GLUCAN 1,3-BETA-GLUCOSIDASE 3"/>
    <property type="match status" value="1"/>
</dbReference>
<evidence type="ECO:0000256" key="4">
    <source>
        <dbReference type="RuleBase" id="RU361153"/>
    </source>
</evidence>
<evidence type="ECO:0000256" key="2">
    <source>
        <dbReference type="ARBA" id="ARBA00022801"/>
    </source>
</evidence>
<feature type="chain" id="PRO_5003890595" evidence="6">
    <location>
        <begin position="21"/>
        <end position="603"/>
    </location>
</feature>
<proteinExistence type="inferred from homology"/>
<keyword evidence="6" id="KW-0732">Signal</keyword>
<dbReference type="InterPro" id="IPR001547">
    <property type="entry name" value="Glyco_hydro_5"/>
</dbReference>
<name>K5W940_PHACS</name>
<dbReference type="OrthoDB" id="1887033at2759"/>
<dbReference type="RefSeq" id="XP_007395813.1">
    <property type="nucleotide sequence ID" value="XM_007395751.1"/>
</dbReference>
<dbReference type="HOGENOM" id="CLU_004624_8_0_1"/>
<feature type="signal peptide" evidence="6">
    <location>
        <begin position="1"/>
        <end position="20"/>
    </location>
</feature>
<dbReference type="Gene3D" id="3.20.20.80">
    <property type="entry name" value="Glycosidases"/>
    <property type="match status" value="1"/>
</dbReference>